<dbReference type="eggNOG" id="KOG1347">
    <property type="taxonomic scope" value="Eukaryota"/>
</dbReference>
<accession>A0A1U8A5G6</accession>
<reference evidence="14" key="1">
    <citation type="submission" date="2025-08" db="UniProtKB">
        <authorList>
            <consortium name="RefSeq"/>
        </authorList>
    </citation>
    <scope>IDENTIFICATION</scope>
</reference>
<evidence type="ECO:0000256" key="11">
    <source>
        <dbReference type="ARBA" id="ARBA00022842"/>
    </source>
</evidence>
<keyword evidence="11" id="KW-0460">Magnesium</keyword>
<keyword evidence="7" id="KW-0479">Metal-binding</keyword>
<dbReference type="KEGG" id="nnu:104600960"/>
<dbReference type="Gene3D" id="3.40.50.11980">
    <property type="match status" value="1"/>
</dbReference>
<dbReference type="FunCoup" id="A0A1U8A5G6">
    <property type="interactions" value="2881"/>
</dbReference>
<comment type="similarity">
    <text evidence="3">Belongs to the PPR family. P subfamily.</text>
</comment>
<dbReference type="OMA" id="ASHGCEQ"/>
<evidence type="ECO:0000256" key="10">
    <source>
        <dbReference type="ARBA" id="ARBA00022833"/>
    </source>
</evidence>
<evidence type="ECO:0000256" key="3">
    <source>
        <dbReference type="ARBA" id="ARBA00007626"/>
    </source>
</evidence>
<protein>
    <recommendedName>
        <fullName evidence="4">ribonuclease P</fullName>
        <ecNumber evidence="4">3.1.26.5</ecNumber>
    </recommendedName>
</protein>
<name>A0A1U8A5G6_NELNU</name>
<evidence type="ECO:0000313" key="14">
    <source>
        <dbReference type="RefSeq" id="XP_010262434.1"/>
    </source>
</evidence>
<dbReference type="Pfam" id="PF16953">
    <property type="entry name" value="PRORP"/>
    <property type="match status" value="1"/>
</dbReference>
<evidence type="ECO:0000256" key="5">
    <source>
        <dbReference type="ARBA" id="ARBA00022694"/>
    </source>
</evidence>
<evidence type="ECO:0000256" key="1">
    <source>
        <dbReference type="ARBA" id="ARBA00000928"/>
    </source>
</evidence>
<evidence type="ECO:0000256" key="2">
    <source>
        <dbReference type="ARBA" id="ARBA00001946"/>
    </source>
</evidence>
<dbReference type="AlphaFoldDB" id="A0A1U8A5G6"/>
<comment type="cofactor">
    <cofactor evidence="2">
        <name>Mg(2+)</name>
        <dbReference type="ChEBI" id="CHEBI:18420"/>
    </cofactor>
</comment>
<dbReference type="GO" id="GO:0046872">
    <property type="term" value="F:metal ion binding"/>
    <property type="evidence" value="ECO:0007669"/>
    <property type="project" value="UniProtKB-KW"/>
</dbReference>
<dbReference type="GO" id="GO:0001682">
    <property type="term" value="P:tRNA 5'-leader removal"/>
    <property type="evidence" value="ECO:0000318"/>
    <property type="project" value="GO_Central"/>
</dbReference>
<evidence type="ECO:0000256" key="6">
    <source>
        <dbReference type="ARBA" id="ARBA00022722"/>
    </source>
</evidence>
<dbReference type="GO" id="GO:0004526">
    <property type="term" value="F:ribonuclease P activity"/>
    <property type="evidence" value="ECO:0000318"/>
    <property type="project" value="GO_Central"/>
</dbReference>
<sequence length="596" mass="67717">MPLRFQNPAMEVANQTDNSTLKKNKKRKQSLESQFRFQLDTCSKNKDLSGALSLYQKAISENFHLNAYHFNTLLYLCSNCLSDPSSSLEPMPDSSEASALEYGFRIFDHMLASNINPTEATITAVARLAAARGDYDYAFELVKTMEKYKISPRLRSYDPALFAYCQRSDAEKAYSVEEHMISMGINPEQPELAALLKVSVEAGKEEKVYSYLHKLRSCVRFVNASTAEIIKRWFSSTLASEVGAVNWDVGRVKEVTSKNGGGWHGQGWLGKGNWVVCRSNIGSEGCCRSCSGQLACVDIDQSETEKFAESVASLAMERETKSNFRGFQEWLEKHATYEAIVDGANVGLYQQNFADGGFSLPQLDAVVKDLYERSQQKWPLVILHNKRYRVLAENPLNKKLLDEWKAHDALYTTPHGSNDDWYWLYAAVKLKCLLVTNDEMRDHIFELLGSNFFLKWKERHQVRYTFVKCNPRLQMPPSYSLVMQESEEGSWHVPIEGEKGECSDESSRTWLCITRFRSCECSDGGLTNSVVPKIYQTQDSNDQQNFKLCELKNIITVNGLQSDPTQFQLSDNKMTAITGKRKERSPSPEKNPNLTR</sequence>
<dbReference type="Proteomes" id="UP000189703">
    <property type="component" value="Unplaced"/>
</dbReference>
<dbReference type="OrthoDB" id="46913at2759"/>
<dbReference type="InterPro" id="IPR011990">
    <property type="entry name" value="TPR-like_helical_dom_sf"/>
</dbReference>
<dbReference type="Gene3D" id="1.25.40.10">
    <property type="entry name" value="Tetratricopeptide repeat domain"/>
    <property type="match status" value="1"/>
</dbReference>
<dbReference type="FunFam" id="1.25.40.10:FF:000339">
    <property type="entry name" value="Proteinaceous RNase P 1, chloroplastic/mitochondrial"/>
    <property type="match status" value="1"/>
</dbReference>
<keyword evidence="10" id="KW-0862">Zinc</keyword>
<proteinExistence type="inferred from homology"/>
<evidence type="ECO:0000313" key="13">
    <source>
        <dbReference type="Proteomes" id="UP000189703"/>
    </source>
</evidence>
<dbReference type="GeneID" id="104600960"/>
<dbReference type="PANTHER" id="PTHR13547">
    <property type="match status" value="1"/>
</dbReference>
<dbReference type="InterPro" id="IPR033443">
    <property type="entry name" value="PROP1-like_PPR_dom"/>
</dbReference>
<dbReference type="InterPro" id="IPR031595">
    <property type="entry name" value="PRORP_C"/>
</dbReference>
<keyword evidence="6" id="KW-0540">Nuclease</keyword>
<dbReference type="PROSITE" id="PS51375">
    <property type="entry name" value="PPR"/>
    <property type="match status" value="1"/>
</dbReference>
<dbReference type="InterPro" id="IPR002885">
    <property type="entry name" value="PPR_rpt"/>
</dbReference>
<dbReference type="FunFam" id="3.40.50.11980:FF:000002">
    <property type="entry name" value="Proteinaceous RNase P 2"/>
    <property type="match status" value="1"/>
</dbReference>
<keyword evidence="13" id="KW-1185">Reference proteome</keyword>
<dbReference type="PANTHER" id="PTHR13547:SF13">
    <property type="entry name" value="PROTEINACEOUS RNASE P 2"/>
    <property type="match status" value="1"/>
</dbReference>
<keyword evidence="5" id="KW-0819">tRNA processing</keyword>
<gene>
    <name evidence="14" type="primary">LOC104600960</name>
</gene>
<comment type="catalytic activity">
    <reaction evidence="1">
        <text>Endonucleolytic cleavage of RNA, removing 5'-extranucleotides from tRNA precursor.</text>
        <dbReference type="EC" id="3.1.26.5"/>
    </reaction>
</comment>
<evidence type="ECO:0000256" key="8">
    <source>
        <dbReference type="ARBA" id="ARBA00022737"/>
    </source>
</evidence>
<dbReference type="Pfam" id="PF17177">
    <property type="entry name" value="PPR_long"/>
    <property type="match status" value="1"/>
</dbReference>
<keyword evidence="12" id="KW-0464">Manganese</keyword>
<organism evidence="13 14">
    <name type="scientific">Nelumbo nucifera</name>
    <name type="common">Sacred lotus</name>
    <dbReference type="NCBI Taxonomy" id="4432"/>
    <lineage>
        <taxon>Eukaryota</taxon>
        <taxon>Viridiplantae</taxon>
        <taxon>Streptophyta</taxon>
        <taxon>Embryophyta</taxon>
        <taxon>Tracheophyta</taxon>
        <taxon>Spermatophyta</taxon>
        <taxon>Magnoliopsida</taxon>
        <taxon>Proteales</taxon>
        <taxon>Nelumbonaceae</taxon>
        <taxon>Nelumbo</taxon>
    </lineage>
</organism>
<keyword evidence="9" id="KW-0378">Hydrolase</keyword>
<dbReference type="STRING" id="4432.A0A1U8A5G6"/>
<evidence type="ECO:0000256" key="7">
    <source>
        <dbReference type="ARBA" id="ARBA00022723"/>
    </source>
</evidence>
<dbReference type="RefSeq" id="XP_010262434.1">
    <property type="nucleotide sequence ID" value="XM_010264132.2"/>
</dbReference>
<evidence type="ECO:0000256" key="9">
    <source>
        <dbReference type="ARBA" id="ARBA00022801"/>
    </source>
</evidence>
<keyword evidence="8" id="KW-0677">Repeat</keyword>
<evidence type="ECO:0000256" key="12">
    <source>
        <dbReference type="ARBA" id="ARBA00023211"/>
    </source>
</evidence>
<dbReference type="EC" id="3.1.26.5" evidence="4"/>
<evidence type="ECO:0000256" key="4">
    <source>
        <dbReference type="ARBA" id="ARBA00012179"/>
    </source>
</evidence>